<dbReference type="GO" id="GO:0032993">
    <property type="term" value="C:protein-DNA complex"/>
    <property type="evidence" value="ECO:0007669"/>
    <property type="project" value="TreeGrafter"/>
</dbReference>
<dbReference type="Pfam" id="PF00486">
    <property type="entry name" value="Trans_reg_C"/>
    <property type="match status" value="1"/>
</dbReference>
<evidence type="ECO:0000259" key="6">
    <source>
        <dbReference type="PROSITE" id="PS50110"/>
    </source>
</evidence>
<reference evidence="8" key="1">
    <citation type="submission" date="2020-12" db="EMBL/GenBank/DDBJ databases">
        <title>Bacterial taxonomy.</title>
        <authorList>
            <person name="Pan X."/>
        </authorList>
    </citation>
    <scope>NUCLEOTIDE SEQUENCE</scope>
    <source>
        <strain evidence="8">M0105</strain>
    </source>
</reference>
<keyword evidence="2 5" id="KW-0238">DNA-binding</keyword>
<dbReference type="InterPro" id="IPR001867">
    <property type="entry name" value="OmpR/PhoB-type_DNA-bd"/>
</dbReference>
<dbReference type="InterPro" id="IPR001789">
    <property type="entry name" value="Sig_transdc_resp-reg_receiver"/>
</dbReference>
<evidence type="ECO:0000256" key="3">
    <source>
        <dbReference type="ARBA" id="ARBA00023163"/>
    </source>
</evidence>
<dbReference type="PANTHER" id="PTHR48111">
    <property type="entry name" value="REGULATOR OF RPOS"/>
    <property type="match status" value="1"/>
</dbReference>
<dbReference type="SMART" id="SM00448">
    <property type="entry name" value="REC"/>
    <property type="match status" value="1"/>
</dbReference>
<keyword evidence="4" id="KW-0597">Phosphoprotein</keyword>
<dbReference type="RefSeq" id="WP_200609997.1">
    <property type="nucleotide sequence ID" value="NZ_JAEHHL010000006.1"/>
</dbReference>
<evidence type="ECO:0000256" key="5">
    <source>
        <dbReference type="PROSITE-ProRule" id="PRU01091"/>
    </source>
</evidence>
<dbReference type="PANTHER" id="PTHR48111:SF67">
    <property type="entry name" value="TRANSCRIPTIONAL REGULATORY PROTEIN TCTD"/>
    <property type="match status" value="1"/>
</dbReference>
<dbReference type="GO" id="GO:0006355">
    <property type="term" value="P:regulation of DNA-templated transcription"/>
    <property type="evidence" value="ECO:0007669"/>
    <property type="project" value="InterPro"/>
</dbReference>
<keyword evidence="1" id="KW-0805">Transcription regulation</keyword>
<evidence type="ECO:0000256" key="2">
    <source>
        <dbReference type="ARBA" id="ARBA00023125"/>
    </source>
</evidence>
<keyword evidence="3" id="KW-0804">Transcription</keyword>
<evidence type="ECO:0000256" key="4">
    <source>
        <dbReference type="PROSITE-ProRule" id="PRU00169"/>
    </source>
</evidence>
<organism evidence="8 9">
    <name type="scientific">Thermohalobaculum xanthum</name>
    <dbReference type="NCBI Taxonomy" id="2753746"/>
    <lineage>
        <taxon>Bacteria</taxon>
        <taxon>Pseudomonadati</taxon>
        <taxon>Pseudomonadota</taxon>
        <taxon>Alphaproteobacteria</taxon>
        <taxon>Rhodobacterales</taxon>
        <taxon>Paracoccaceae</taxon>
        <taxon>Thermohalobaculum</taxon>
    </lineage>
</organism>
<comment type="caution">
    <text evidence="8">The sequence shown here is derived from an EMBL/GenBank/DDBJ whole genome shotgun (WGS) entry which is preliminary data.</text>
</comment>
<keyword evidence="9" id="KW-1185">Reference proteome</keyword>
<dbReference type="CDD" id="cd00383">
    <property type="entry name" value="trans_reg_C"/>
    <property type="match status" value="1"/>
</dbReference>
<evidence type="ECO:0000259" key="7">
    <source>
        <dbReference type="PROSITE" id="PS51755"/>
    </source>
</evidence>
<dbReference type="AlphaFoldDB" id="A0A8J7M7J5"/>
<dbReference type="InterPro" id="IPR036388">
    <property type="entry name" value="WH-like_DNA-bd_sf"/>
</dbReference>
<feature type="domain" description="OmpR/PhoB-type" evidence="7">
    <location>
        <begin position="124"/>
        <end position="221"/>
    </location>
</feature>
<feature type="modified residue" description="4-aspartylphosphate" evidence="4">
    <location>
        <position position="51"/>
    </location>
</feature>
<dbReference type="InterPro" id="IPR039420">
    <property type="entry name" value="WalR-like"/>
</dbReference>
<dbReference type="InterPro" id="IPR011006">
    <property type="entry name" value="CheY-like_superfamily"/>
</dbReference>
<evidence type="ECO:0000313" key="8">
    <source>
        <dbReference type="EMBL" id="MBK0399809.1"/>
    </source>
</evidence>
<feature type="domain" description="Response regulatory" evidence="6">
    <location>
        <begin position="2"/>
        <end position="116"/>
    </location>
</feature>
<dbReference type="Gene3D" id="3.40.50.2300">
    <property type="match status" value="1"/>
</dbReference>
<dbReference type="SMART" id="SM00862">
    <property type="entry name" value="Trans_reg_C"/>
    <property type="match status" value="1"/>
</dbReference>
<dbReference type="Pfam" id="PF00072">
    <property type="entry name" value="Response_reg"/>
    <property type="match status" value="1"/>
</dbReference>
<dbReference type="EMBL" id="JAEHHL010000006">
    <property type="protein sequence ID" value="MBK0399809.1"/>
    <property type="molecule type" value="Genomic_DNA"/>
</dbReference>
<dbReference type="GO" id="GO:0000976">
    <property type="term" value="F:transcription cis-regulatory region binding"/>
    <property type="evidence" value="ECO:0007669"/>
    <property type="project" value="TreeGrafter"/>
</dbReference>
<dbReference type="PROSITE" id="PS50110">
    <property type="entry name" value="RESPONSE_REGULATORY"/>
    <property type="match status" value="1"/>
</dbReference>
<dbReference type="SUPFAM" id="SSF52172">
    <property type="entry name" value="CheY-like"/>
    <property type="match status" value="1"/>
</dbReference>
<dbReference type="Proteomes" id="UP000655420">
    <property type="component" value="Unassembled WGS sequence"/>
</dbReference>
<dbReference type="Gene3D" id="6.10.250.690">
    <property type="match status" value="1"/>
</dbReference>
<dbReference type="PROSITE" id="PS51755">
    <property type="entry name" value="OMPR_PHOB"/>
    <property type="match status" value="1"/>
</dbReference>
<evidence type="ECO:0000313" key="9">
    <source>
        <dbReference type="Proteomes" id="UP000655420"/>
    </source>
</evidence>
<proteinExistence type="predicted"/>
<accession>A0A8J7M7J5</accession>
<sequence>MRILLVEDIADVADAIVEHFRRRGDAVDRAATCAEADDALAVQAYDLMILDINLPDGSGVELLRGLREARDTTPVLMLTARLAVEDRVEALDLGADDYLMKPFDLRELEARARALARRRTGEAAGVIDYGDLRFDPGGRTAAIAGRPLTLTKREFTLLATLIANRGRVMPKEAIFEKMFAFDAEEVGINAVELYVGRLRRKLEPSRVGIRTLRGLGYQLIADD</sequence>
<dbReference type="GO" id="GO:0000156">
    <property type="term" value="F:phosphorelay response regulator activity"/>
    <property type="evidence" value="ECO:0007669"/>
    <property type="project" value="TreeGrafter"/>
</dbReference>
<name>A0A8J7M7J5_9RHOB</name>
<dbReference type="Gene3D" id="1.10.10.10">
    <property type="entry name" value="Winged helix-like DNA-binding domain superfamily/Winged helix DNA-binding domain"/>
    <property type="match status" value="1"/>
</dbReference>
<protein>
    <submittedName>
        <fullName evidence="8">Response regulator transcription factor</fullName>
    </submittedName>
</protein>
<dbReference type="GO" id="GO:0005829">
    <property type="term" value="C:cytosol"/>
    <property type="evidence" value="ECO:0007669"/>
    <property type="project" value="TreeGrafter"/>
</dbReference>
<gene>
    <name evidence="8" type="ORF">H0I76_11460</name>
</gene>
<feature type="DNA-binding region" description="OmpR/PhoB-type" evidence="5">
    <location>
        <begin position="124"/>
        <end position="221"/>
    </location>
</feature>
<evidence type="ECO:0000256" key="1">
    <source>
        <dbReference type="ARBA" id="ARBA00023015"/>
    </source>
</evidence>